<dbReference type="CDD" id="cd02219">
    <property type="entry name" value="cupin_YjlB-like"/>
    <property type="match status" value="1"/>
</dbReference>
<dbReference type="Gene3D" id="2.60.120.10">
    <property type="entry name" value="Jelly Rolls"/>
    <property type="match status" value="1"/>
</dbReference>
<dbReference type="InterPro" id="IPR011051">
    <property type="entry name" value="RmlC_Cupin_sf"/>
</dbReference>
<dbReference type="AlphaFoldDB" id="A0A1X6N000"/>
<dbReference type="InterPro" id="IPR006045">
    <property type="entry name" value="Cupin_1"/>
</dbReference>
<sequence length="162" mass="17552">MALLKLTPLSTLLFPSSPSLNSASIESHLADLGVVAPQWRYTMYSQSHFHSTTHELLVISSGRARLLFGGDGNPEGVQLEVQKGDAMLLPAGVAHRLLQDLSGPGGAFEMVGSYPAGAEQWDMCYGDGRADEDHAAIERRIKSLNWFTRDPLYGETGPALQI</sequence>
<dbReference type="OrthoDB" id="2446447at2759"/>
<dbReference type="Pfam" id="PF00190">
    <property type="entry name" value="Cupin_1"/>
    <property type="match status" value="1"/>
</dbReference>
<organism evidence="2 3">
    <name type="scientific">Postia placenta MAD-698-R-SB12</name>
    <dbReference type="NCBI Taxonomy" id="670580"/>
    <lineage>
        <taxon>Eukaryota</taxon>
        <taxon>Fungi</taxon>
        <taxon>Dikarya</taxon>
        <taxon>Basidiomycota</taxon>
        <taxon>Agaricomycotina</taxon>
        <taxon>Agaricomycetes</taxon>
        <taxon>Polyporales</taxon>
        <taxon>Adustoporiaceae</taxon>
        <taxon>Rhodonia</taxon>
    </lineage>
</organism>
<evidence type="ECO:0000259" key="1">
    <source>
        <dbReference type="Pfam" id="PF00190"/>
    </source>
</evidence>
<keyword evidence="3" id="KW-1185">Reference proteome</keyword>
<dbReference type="RefSeq" id="XP_024338614.1">
    <property type="nucleotide sequence ID" value="XM_024477697.1"/>
</dbReference>
<dbReference type="GeneID" id="36322647"/>
<dbReference type="STRING" id="670580.A0A1X6N000"/>
<dbReference type="PANTHER" id="PTHR36448">
    <property type="entry name" value="BLR7373 PROTEIN"/>
    <property type="match status" value="1"/>
</dbReference>
<gene>
    <name evidence="2" type="ORF">POSPLADRAFT_1040207</name>
</gene>
<dbReference type="InterPro" id="IPR047121">
    <property type="entry name" value="YjiB-like"/>
</dbReference>
<dbReference type="PANTHER" id="PTHR36448:SF3">
    <property type="entry name" value="CUPIN TYPE-2 DOMAIN-CONTAINING PROTEIN"/>
    <property type="match status" value="1"/>
</dbReference>
<name>A0A1X6N000_9APHY</name>
<dbReference type="SUPFAM" id="SSF51182">
    <property type="entry name" value="RmlC-like cupins"/>
    <property type="match status" value="1"/>
</dbReference>
<evidence type="ECO:0000313" key="2">
    <source>
        <dbReference type="EMBL" id="OSX61820.1"/>
    </source>
</evidence>
<feature type="domain" description="Cupin type-1" evidence="1">
    <location>
        <begin position="47"/>
        <end position="95"/>
    </location>
</feature>
<reference evidence="2 3" key="1">
    <citation type="submission" date="2017-04" db="EMBL/GenBank/DDBJ databases">
        <title>Genome Sequence of the Model Brown-Rot Fungus Postia placenta SB12.</title>
        <authorList>
            <consortium name="DOE Joint Genome Institute"/>
            <person name="Gaskell J."/>
            <person name="Kersten P."/>
            <person name="Larrondo L.F."/>
            <person name="Canessa P."/>
            <person name="Martinez D."/>
            <person name="Hibbett D."/>
            <person name="Schmoll M."/>
            <person name="Kubicek C.P."/>
            <person name="Martinez A.T."/>
            <person name="Yadav J."/>
            <person name="Master E."/>
            <person name="Magnuson J.K."/>
            <person name="James T."/>
            <person name="Yaver D."/>
            <person name="Berka R."/>
            <person name="Labutti K."/>
            <person name="Lipzen A."/>
            <person name="Aerts A."/>
            <person name="Barry K."/>
            <person name="Henrissat B."/>
            <person name="Blanchette R."/>
            <person name="Grigoriev I."/>
            <person name="Cullen D."/>
        </authorList>
    </citation>
    <scope>NUCLEOTIDE SEQUENCE [LARGE SCALE GENOMIC DNA]</scope>
    <source>
        <strain evidence="2 3">MAD-698-R-SB12</strain>
    </source>
</reference>
<dbReference type="InterPro" id="IPR014710">
    <property type="entry name" value="RmlC-like_jellyroll"/>
</dbReference>
<evidence type="ECO:0000313" key="3">
    <source>
        <dbReference type="Proteomes" id="UP000194127"/>
    </source>
</evidence>
<protein>
    <recommendedName>
        <fullName evidence="1">Cupin type-1 domain-containing protein</fullName>
    </recommendedName>
</protein>
<accession>A0A1X6N000</accession>
<dbReference type="EMBL" id="KZ110598">
    <property type="protein sequence ID" value="OSX61820.1"/>
    <property type="molecule type" value="Genomic_DNA"/>
</dbReference>
<proteinExistence type="predicted"/>
<dbReference type="Proteomes" id="UP000194127">
    <property type="component" value="Unassembled WGS sequence"/>
</dbReference>